<feature type="region of interest" description="Disordered" evidence="1">
    <location>
        <begin position="167"/>
        <end position="225"/>
    </location>
</feature>
<evidence type="ECO:0000313" key="3">
    <source>
        <dbReference type="EMBL" id="SJZ45262.1"/>
    </source>
</evidence>
<proteinExistence type="predicted"/>
<feature type="transmembrane region" description="Helical" evidence="2">
    <location>
        <begin position="132"/>
        <end position="157"/>
    </location>
</feature>
<keyword evidence="2" id="KW-1133">Transmembrane helix</keyword>
<accession>A0A1T4KS54</accession>
<dbReference type="InterPro" id="IPR019051">
    <property type="entry name" value="Trp_biosyn_TM_oprn/chp"/>
</dbReference>
<dbReference type="Proteomes" id="UP000190637">
    <property type="component" value="Unassembled WGS sequence"/>
</dbReference>
<protein>
    <submittedName>
        <fullName evidence="3">Trp region conserved hypothetical membrane protein</fullName>
    </submittedName>
</protein>
<dbReference type="Pfam" id="PF09534">
    <property type="entry name" value="Trp_oprn_chp"/>
    <property type="match status" value="1"/>
</dbReference>
<dbReference type="OrthoDB" id="3712369at2"/>
<evidence type="ECO:0000256" key="1">
    <source>
        <dbReference type="SAM" id="MobiDB-lite"/>
    </source>
</evidence>
<feature type="transmembrane region" description="Helical" evidence="2">
    <location>
        <begin position="85"/>
        <end position="102"/>
    </location>
</feature>
<feature type="transmembrane region" description="Helical" evidence="2">
    <location>
        <begin position="61"/>
        <end position="78"/>
    </location>
</feature>
<reference evidence="3 4" key="1">
    <citation type="submission" date="2017-02" db="EMBL/GenBank/DDBJ databases">
        <authorList>
            <person name="Peterson S.W."/>
        </authorList>
    </citation>
    <scope>NUCLEOTIDE SEQUENCE [LARGE SCALE GENOMIC DNA]</scope>
    <source>
        <strain evidence="3 4">DSM 45154</strain>
    </source>
</reference>
<dbReference type="RefSeq" id="WP_078759900.1">
    <property type="nucleotide sequence ID" value="NZ_FUWS01000001.1"/>
</dbReference>
<dbReference type="STRING" id="1122192.SAMN02745673_00516"/>
<organism evidence="3 4">
    <name type="scientific">Marinactinospora thermotolerans DSM 45154</name>
    <dbReference type="NCBI Taxonomy" id="1122192"/>
    <lineage>
        <taxon>Bacteria</taxon>
        <taxon>Bacillati</taxon>
        <taxon>Actinomycetota</taxon>
        <taxon>Actinomycetes</taxon>
        <taxon>Streptosporangiales</taxon>
        <taxon>Nocardiopsidaceae</taxon>
        <taxon>Marinactinospora</taxon>
    </lineage>
</organism>
<evidence type="ECO:0000313" key="4">
    <source>
        <dbReference type="Proteomes" id="UP000190637"/>
    </source>
</evidence>
<keyword evidence="4" id="KW-1185">Reference proteome</keyword>
<sequence>MNAVPARRRREYTLVLALITVGAAGLLAATGRPWARAAVEVPGPLAPAPIVVQADLLSPTAAALGWACLAALAAVVATRGVARRLVGVLIALFGVVALVDLWRGTRPGHIVEVAAGVATAEGDVTTPVTEPLWPWIGAVAALLLVAVGLLTAVRGAAWPAMSSRYDRHSAPRAASTGDPADLWKSFDSGADPTADPSRDPDACPDGATGASGTTASDDNADSKER</sequence>
<name>A0A1T4KS54_9ACTN</name>
<keyword evidence="2" id="KW-0812">Transmembrane</keyword>
<keyword evidence="2" id="KW-0472">Membrane</keyword>
<dbReference type="EMBL" id="FUWS01000001">
    <property type="protein sequence ID" value="SJZ45262.1"/>
    <property type="molecule type" value="Genomic_DNA"/>
</dbReference>
<evidence type="ECO:0000256" key="2">
    <source>
        <dbReference type="SAM" id="Phobius"/>
    </source>
</evidence>
<gene>
    <name evidence="3" type="ORF">SAMN02745673_00516</name>
</gene>
<dbReference type="AlphaFoldDB" id="A0A1T4KS54"/>